<dbReference type="Proteomes" id="UP000271162">
    <property type="component" value="Unassembled WGS sequence"/>
</dbReference>
<gene>
    <name evidence="3" type="ORF">NBR_LOCUS19449</name>
</gene>
<feature type="region of interest" description="Disordered" evidence="1">
    <location>
        <begin position="527"/>
        <end position="550"/>
    </location>
</feature>
<accession>A0A0N4YQC6</accession>
<dbReference type="SUPFAM" id="SSF56672">
    <property type="entry name" value="DNA/RNA polymerases"/>
    <property type="match status" value="1"/>
</dbReference>
<dbReference type="STRING" id="27835.A0A0N4YQC6"/>
<protein>
    <submittedName>
        <fullName evidence="5">RNase H domain-containing protein</fullName>
    </submittedName>
</protein>
<evidence type="ECO:0000259" key="2">
    <source>
        <dbReference type="Pfam" id="PF00078"/>
    </source>
</evidence>
<dbReference type="GO" id="GO:0006259">
    <property type="term" value="P:DNA metabolic process"/>
    <property type="evidence" value="ECO:0007669"/>
    <property type="project" value="UniProtKB-ARBA"/>
</dbReference>
<dbReference type="GO" id="GO:0003676">
    <property type="term" value="F:nucleic acid binding"/>
    <property type="evidence" value="ECO:0007669"/>
    <property type="project" value="InterPro"/>
</dbReference>
<dbReference type="OMA" id="PRSFRIN"/>
<dbReference type="Gene3D" id="3.30.420.10">
    <property type="entry name" value="Ribonuclease H-like superfamily/Ribonuclease H"/>
    <property type="match status" value="1"/>
</dbReference>
<dbReference type="WBParaSite" id="NBR_0001944801-mRNA-1">
    <property type="protein sequence ID" value="NBR_0001944801-mRNA-1"/>
    <property type="gene ID" value="NBR_0001944801"/>
</dbReference>
<dbReference type="Gene3D" id="3.30.70.270">
    <property type="match status" value="1"/>
</dbReference>
<reference evidence="5" key="1">
    <citation type="submission" date="2017-02" db="UniProtKB">
        <authorList>
            <consortium name="WormBaseParasite"/>
        </authorList>
    </citation>
    <scope>IDENTIFICATION</scope>
</reference>
<dbReference type="AlphaFoldDB" id="A0A0N4YQC6"/>
<dbReference type="InterPro" id="IPR043502">
    <property type="entry name" value="DNA/RNA_pol_sf"/>
</dbReference>
<name>A0A0N4YQC6_NIPBR</name>
<dbReference type="Pfam" id="PF05380">
    <property type="entry name" value="Peptidase_A17"/>
    <property type="match status" value="1"/>
</dbReference>
<dbReference type="InterPro" id="IPR000477">
    <property type="entry name" value="RT_dom"/>
</dbReference>
<dbReference type="InterPro" id="IPR008042">
    <property type="entry name" value="Retrotrans_Pao"/>
</dbReference>
<evidence type="ECO:0000313" key="5">
    <source>
        <dbReference type="WBParaSite" id="NBR_0001944801-mRNA-1"/>
    </source>
</evidence>
<dbReference type="EMBL" id="UYSL01024190">
    <property type="protein sequence ID" value="VDL83183.1"/>
    <property type="molecule type" value="Genomic_DNA"/>
</dbReference>
<dbReference type="PANTHER" id="PTHR47331:SF1">
    <property type="entry name" value="GAG-LIKE PROTEIN"/>
    <property type="match status" value="1"/>
</dbReference>
<dbReference type="InterPro" id="IPR043128">
    <property type="entry name" value="Rev_trsase/Diguanyl_cyclase"/>
</dbReference>
<reference evidence="3 4" key="2">
    <citation type="submission" date="2018-11" db="EMBL/GenBank/DDBJ databases">
        <authorList>
            <consortium name="Pathogen Informatics"/>
        </authorList>
    </citation>
    <scope>NUCLEOTIDE SEQUENCE [LARGE SCALE GENOMIC DNA]</scope>
</reference>
<evidence type="ECO:0000313" key="4">
    <source>
        <dbReference type="Proteomes" id="UP000271162"/>
    </source>
</evidence>
<feature type="domain" description="Reverse transcriptase" evidence="2">
    <location>
        <begin position="152"/>
        <end position="274"/>
    </location>
</feature>
<dbReference type="InterPro" id="IPR036397">
    <property type="entry name" value="RNaseH_sf"/>
</dbReference>
<proteinExistence type="predicted"/>
<organism evidence="5">
    <name type="scientific">Nippostrongylus brasiliensis</name>
    <name type="common">Rat hookworm</name>
    <dbReference type="NCBI Taxonomy" id="27835"/>
    <lineage>
        <taxon>Eukaryota</taxon>
        <taxon>Metazoa</taxon>
        <taxon>Ecdysozoa</taxon>
        <taxon>Nematoda</taxon>
        <taxon>Chromadorea</taxon>
        <taxon>Rhabditida</taxon>
        <taxon>Rhabditina</taxon>
        <taxon>Rhabditomorpha</taxon>
        <taxon>Strongyloidea</taxon>
        <taxon>Heligmosomidae</taxon>
        <taxon>Nippostrongylus</taxon>
    </lineage>
</organism>
<keyword evidence="4" id="KW-1185">Reference proteome</keyword>
<dbReference type="Pfam" id="PF00078">
    <property type="entry name" value="RVT_1"/>
    <property type="match status" value="1"/>
</dbReference>
<evidence type="ECO:0000256" key="1">
    <source>
        <dbReference type="SAM" id="MobiDB-lite"/>
    </source>
</evidence>
<dbReference type="Gene3D" id="3.10.10.10">
    <property type="entry name" value="HIV Type 1 Reverse Transcriptase, subunit A, domain 1"/>
    <property type="match status" value="1"/>
</dbReference>
<sequence length="550" mass="62564">MLKSNPKLLEDYDNTFKEQKRQGIIEEVTDDLSKGSILHYIPHQPVLTPHKETTNVLNMLKSNPKLLEDYDNTFKEQKRQGIIEVVTDDLSKGSIPHYIPHQPVLTPHKETTKLRIVFDASSHYKDCPSLNDVLHQGPLILPDLYGLLIRFRTSPYVAISDVEKAFLQVRLNEQDRDATRFLWLRNLHEPVTESNIISLRFTRVTFGLNVSPFLLAATIYHHLDYAVDDKELAQQIRDNLYVDNLILAAEDPKELGRKAAAARQIFNDMRMNLREFLSNTGSLQHFIPTQALGKSTTQKVLGVTWDAVQDCLKMKISFSAENLVTKRLIARQIASIFDPLGWMVPLLTPAKHFQQQLWKQKLEWDTQLPKNLCNDWQNLVDNADGFEHVFPRSFRINVERSKLAVFADASDKAMATCAYLFDGSEASLVMARCKLPSIRSTTTIPKLEMNAITMATRLALSVYRALEKSKQTPKEIIIFSDSQIALSWLAIPLTTSNAGLLVRNRVKEIRSIVNTLNESGVPVRFAHMSTQENPSDAGTRGLTREQLQNH</sequence>
<dbReference type="PANTHER" id="PTHR47331">
    <property type="entry name" value="PHD-TYPE DOMAIN-CONTAINING PROTEIN"/>
    <property type="match status" value="1"/>
</dbReference>
<evidence type="ECO:0000313" key="3">
    <source>
        <dbReference type="EMBL" id="VDL83183.1"/>
    </source>
</evidence>